<evidence type="ECO:0000313" key="2">
    <source>
        <dbReference type="EMBL" id="CAE4578065.1"/>
    </source>
</evidence>
<feature type="compositionally biased region" description="Basic residues" evidence="1">
    <location>
        <begin position="89"/>
        <end position="100"/>
    </location>
</feature>
<evidence type="ECO:0000256" key="1">
    <source>
        <dbReference type="SAM" id="MobiDB-lite"/>
    </source>
</evidence>
<organism evidence="2">
    <name type="scientific">Alexandrium monilatum</name>
    <dbReference type="NCBI Taxonomy" id="311494"/>
    <lineage>
        <taxon>Eukaryota</taxon>
        <taxon>Sar</taxon>
        <taxon>Alveolata</taxon>
        <taxon>Dinophyceae</taxon>
        <taxon>Gonyaulacales</taxon>
        <taxon>Pyrocystaceae</taxon>
        <taxon>Alexandrium</taxon>
    </lineage>
</organism>
<proteinExistence type="predicted"/>
<gene>
    <name evidence="2" type="ORF">AMON00008_LOCUS17502</name>
</gene>
<dbReference type="AlphaFoldDB" id="A0A7S4QB29"/>
<name>A0A7S4QB29_9DINO</name>
<reference evidence="2" key="1">
    <citation type="submission" date="2021-01" db="EMBL/GenBank/DDBJ databases">
        <authorList>
            <person name="Corre E."/>
            <person name="Pelletier E."/>
            <person name="Niang G."/>
            <person name="Scheremetjew M."/>
            <person name="Finn R."/>
            <person name="Kale V."/>
            <person name="Holt S."/>
            <person name="Cochrane G."/>
            <person name="Meng A."/>
            <person name="Brown T."/>
            <person name="Cohen L."/>
        </authorList>
    </citation>
    <scope>NUCLEOTIDE SEQUENCE</scope>
    <source>
        <strain evidence="2">CCMP3105</strain>
    </source>
</reference>
<protein>
    <submittedName>
        <fullName evidence="2">Uncharacterized protein</fullName>
    </submittedName>
</protein>
<sequence>MRETEGIFVEGDRAAIAYLRHLGTPAEGRDGGPPQRALDDTHLFCEGGEATERWLEDRIHDFVSCNMLEPPEDPTATFGQASEGGGGRGRGRAAPRRGQKRPAPVKTESAMSIG</sequence>
<dbReference type="EMBL" id="HBNR01025976">
    <property type="protein sequence ID" value="CAE4578065.1"/>
    <property type="molecule type" value="Transcribed_RNA"/>
</dbReference>
<feature type="region of interest" description="Disordered" evidence="1">
    <location>
        <begin position="67"/>
        <end position="114"/>
    </location>
</feature>
<accession>A0A7S4QB29</accession>